<feature type="transmembrane region" description="Helical" evidence="1">
    <location>
        <begin position="88"/>
        <end position="118"/>
    </location>
</feature>
<keyword evidence="1" id="KW-0472">Membrane</keyword>
<feature type="transmembrane region" description="Helical" evidence="1">
    <location>
        <begin position="12"/>
        <end position="34"/>
    </location>
</feature>
<proteinExistence type="predicted"/>
<comment type="caution">
    <text evidence="3">The sequence shown here is derived from an EMBL/GenBank/DDBJ whole genome shotgun (WGS) entry which is preliminary data.</text>
</comment>
<keyword evidence="1" id="KW-0812">Transmembrane</keyword>
<sequence length="358" mass="39440">MEIINLLGSSLGLALVAGINLYATVLTVGLGVRYDLITLPPHLEALTVLAHPYIVIAAGIAYTLEFFADKIPWVDSLWDSIHTFIRPIGAAVIGIKAIGTVDPIIEISIFLLCGGIALSSHSTKASIRLAANHSPEPLSNGALSIVEDVAVICGAWLALKHPAVVLVVSVLFLIGFVYFAPKIFRLLRMELLGIMALWRAIVLKKPGVQLTIQPDIVPEKYNKIITNELFSGGGNFCVRCFSGKGSKIARNKLGFLCKIDNELFFLTKKGNRFPKINFEPAQINKISMNKKLILNHLTIQHGNEETRLVYTKDRQSHFEKLIELLLWPQNSVGFCRIMNISPKPDKFSPADCLFLSIS</sequence>
<evidence type="ECO:0000313" key="4">
    <source>
        <dbReference type="Proteomes" id="UP000014216"/>
    </source>
</evidence>
<gene>
    <name evidence="3" type="ORF">Dpo_1c05830</name>
</gene>
<dbReference type="RefSeq" id="WP_006964166.1">
    <property type="nucleotide sequence ID" value="NZ_APJX01000001.1"/>
</dbReference>
<evidence type="ECO:0000259" key="2">
    <source>
        <dbReference type="Pfam" id="PF13548"/>
    </source>
</evidence>
<dbReference type="EMBL" id="APJX01000001">
    <property type="protein sequence ID" value="EMS81442.1"/>
    <property type="molecule type" value="Genomic_DNA"/>
</dbReference>
<dbReference type="Proteomes" id="UP000014216">
    <property type="component" value="Unassembled WGS sequence"/>
</dbReference>
<dbReference type="AlphaFoldDB" id="S0G7T1"/>
<feature type="domain" description="DUF4126" evidence="2">
    <location>
        <begin position="9"/>
        <end position="180"/>
    </location>
</feature>
<organism evidence="3 4">
    <name type="scientific">Desulfotignum phosphitoxidans DSM 13687</name>
    <dbReference type="NCBI Taxonomy" id="1286635"/>
    <lineage>
        <taxon>Bacteria</taxon>
        <taxon>Pseudomonadati</taxon>
        <taxon>Thermodesulfobacteriota</taxon>
        <taxon>Desulfobacteria</taxon>
        <taxon>Desulfobacterales</taxon>
        <taxon>Desulfobacteraceae</taxon>
        <taxon>Desulfotignum</taxon>
    </lineage>
</organism>
<keyword evidence="4" id="KW-1185">Reference proteome</keyword>
<accession>S0G7T1</accession>
<feature type="transmembrane region" description="Helical" evidence="1">
    <location>
        <begin position="46"/>
        <end position="68"/>
    </location>
</feature>
<name>S0G7T1_9BACT</name>
<evidence type="ECO:0000313" key="3">
    <source>
        <dbReference type="EMBL" id="EMS81442.1"/>
    </source>
</evidence>
<dbReference type="OrthoDB" id="181455at2"/>
<protein>
    <recommendedName>
        <fullName evidence="2">DUF4126 domain-containing protein</fullName>
    </recommendedName>
</protein>
<dbReference type="Pfam" id="PF13548">
    <property type="entry name" value="DUF4126"/>
    <property type="match status" value="1"/>
</dbReference>
<dbReference type="InterPro" id="IPR025196">
    <property type="entry name" value="DUF4126"/>
</dbReference>
<feature type="transmembrane region" description="Helical" evidence="1">
    <location>
        <begin position="163"/>
        <end position="180"/>
    </location>
</feature>
<reference evidence="3 4" key="1">
    <citation type="journal article" date="2013" name="Genome Announc.">
        <title>Draft Genome Sequence of Desulfotignum phosphitoxidans DSM 13687 Strain FiPS-3.</title>
        <authorList>
            <person name="Poehlein A."/>
            <person name="Daniel R."/>
            <person name="Simeonova D.D."/>
        </authorList>
    </citation>
    <scope>NUCLEOTIDE SEQUENCE [LARGE SCALE GENOMIC DNA]</scope>
    <source>
        <strain evidence="3 4">DSM 13687</strain>
    </source>
</reference>
<evidence type="ECO:0000256" key="1">
    <source>
        <dbReference type="SAM" id="Phobius"/>
    </source>
</evidence>
<keyword evidence="1" id="KW-1133">Transmembrane helix</keyword>